<comment type="similarity">
    <text evidence="1">Belongs to the bacterial solute-binding protein 3 family.</text>
</comment>
<protein>
    <submittedName>
        <fullName evidence="7">Glutamate ABC transporter substrate-binding protein</fullName>
    </submittedName>
</protein>
<dbReference type="PANTHER" id="PTHR30085:SF6">
    <property type="entry name" value="ABC TRANSPORTER GLUTAMINE-BINDING PROTEIN GLNH"/>
    <property type="match status" value="1"/>
</dbReference>
<sequence>MNGGTAMQRRHGNGDGDEGGARARQHRPRRGRLIVGALAGVCALAAAGALLLPRPPGTGADGGDAARTAGSHATGRAGTTGDTGMTGGTGNTGMTGGTGGTGDGIGGGTGRGRFAADETCDRPEARSPAPSRDETGETIRRIKERGYLRVGVDQNSYGWGYRDPNSSQERVELSGFDIDLARRIADEILGHRAPGEPPNIRFAAVPTSQRIPAVQDGRVDMVVRTMTITCDRLDDVAFSAPYFTTGQQVLAPAHSGITGYDRSLAGKKICTADGSTARLRLEKDRAAGKPAVAEADIRPVVPNQLDCLVRLQLGEVDAVVTDSALAASQAAQDPSVTLMGEEFTEEYYGVAMSRDSEDLVRRVNAVLRDYVADGGWERAYDEWLEATMKKPADPPPAVYRD</sequence>
<dbReference type="SUPFAM" id="SSF53850">
    <property type="entry name" value="Periplasmic binding protein-like II"/>
    <property type="match status" value="1"/>
</dbReference>
<feature type="transmembrane region" description="Helical" evidence="5">
    <location>
        <begin position="33"/>
        <end position="52"/>
    </location>
</feature>
<feature type="compositionally biased region" description="Gly residues" evidence="4">
    <location>
        <begin position="84"/>
        <end position="111"/>
    </location>
</feature>
<evidence type="ECO:0000259" key="6">
    <source>
        <dbReference type="SMART" id="SM00062"/>
    </source>
</evidence>
<feature type="region of interest" description="Disordered" evidence="4">
    <location>
        <begin position="58"/>
        <end position="138"/>
    </location>
</feature>
<evidence type="ECO:0000256" key="1">
    <source>
        <dbReference type="ARBA" id="ARBA00010333"/>
    </source>
</evidence>
<dbReference type="InterPro" id="IPR018313">
    <property type="entry name" value="SBP_3_CS"/>
</dbReference>
<proteinExistence type="inferred from homology"/>
<dbReference type="Pfam" id="PF00497">
    <property type="entry name" value="SBP_bac_3"/>
    <property type="match status" value="1"/>
</dbReference>
<evidence type="ECO:0000313" key="7">
    <source>
        <dbReference type="EMBL" id="MEU3554977.1"/>
    </source>
</evidence>
<feature type="domain" description="Solute-binding protein family 3/N-terminal" evidence="6">
    <location>
        <begin position="147"/>
        <end position="386"/>
    </location>
</feature>
<keyword evidence="3" id="KW-0732">Signal</keyword>
<dbReference type="Proteomes" id="UP001550850">
    <property type="component" value="Unassembled WGS sequence"/>
</dbReference>
<accession>A0ABV2YGZ4</accession>
<evidence type="ECO:0000256" key="4">
    <source>
        <dbReference type="SAM" id="MobiDB-lite"/>
    </source>
</evidence>
<evidence type="ECO:0000256" key="3">
    <source>
        <dbReference type="ARBA" id="ARBA00022729"/>
    </source>
</evidence>
<feature type="compositionally biased region" description="Low complexity" evidence="4">
    <location>
        <begin position="63"/>
        <end position="83"/>
    </location>
</feature>
<organism evidence="7 8">
    <name type="scientific">Streptomyces fragilis</name>
    <dbReference type="NCBI Taxonomy" id="67301"/>
    <lineage>
        <taxon>Bacteria</taxon>
        <taxon>Bacillati</taxon>
        <taxon>Actinomycetota</taxon>
        <taxon>Actinomycetes</taxon>
        <taxon>Kitasatosporales</taxon>
        <taxon>Streptomycetaceae</taxon>
        <taxon>Streptomyces</taxon>
    </lineage>
</organism>
<keyword evidence="8" id="KW-1185">Reference proteome</keyword>
<keyword evidence="2" id="KW-0813">Transport</keyword>
<dbReference type="InterPro" id="IPR001638">
    <property type="entry name" value="Solute-binding_3/MltF_N"/>
</dbReference>
<evidence type="ECO:0000256" key="5">
    <source>
        <dbReference type="SAM" id="Phobius"/>
    </source>
</evidence>
<dbReference type="SMART" id="SM00062">
    <property type="entry name" value="PBPb"/>
    <property type="match status" value="1"/>
</dbReference>
<evidence type="ECO:0000256" key="2">
    <source>
        <dbReference type="ARBA" id="ARBA00022448"/>
    </source>
</evidence>
<gene>
    <name evidence="7" type="ORF">AB0E65_12285</name>
</gene>
<reference evidence="7 8" key="1">
    <citation type="submission" date="2024-06" db="EMBL/GenBank/DDBJ databases">
        <title>The Natural Products Discovery Center: Release of the First 8490 Sequenced Strains for Exploring Actinobacteria Biosynthetic Diversity.</title>
        <authorList>
            <person name="Kalkreuter E."/>
            <person name="Kautsar S.A."/>
            <person name="Yang D."/>
            <person name="Bader C.D."/>
            <person name="Teijaro C.N."/>
            <person name="Fluegel L."/>
            <person name="Davis C.M."/>
            <person name="Simpson J.R."/>
            <person name="Lauterbach L."/>
            <person name="Steele A.D."/>
            <person name="Gui C."/>
            <person name="Meng S."/>
            <person name="Li G."/>
            <person name="Viehrig K."/>
            <person name="Ye F."/>
            <person name="Su P."/>
            <person name="Kiefer A.F."/>
            <person name="Nichols A."/>
            <person name="Cepeda A.J."/>
            <person name="Yan W."/>
            <person name="Fan B."/>
            <person name="Jiang Y."/>
            <person name="Adhikari A."/>
            <person name="Zheng C.-J."/>
            <person name="Schuster L."/>
            <person name="Cowan T.M."/>
            <person name="Smanski M.J."/>
            <person name="Chevrette M.G."/>
            <person name="De Carvalho L.P.S."/>
            <person name="Shen B."/>
        </authorList>
    </citation>
    <scope>NUCLEOTIDE SEQUENCE [LARGE SCALE GENOMIC DNA]</scope>
    <source>
        <strain evidence="7 8">NPDC038104</strain>
    </source>
</reference>
<feature type="compositionally biased region" description="Basic and acidic residues" evidence="4">
    <location>
        <begin position="114"/>
        <end position="138"/>
    </location>
</feature>
<keyword evidence="5" id="KW-1133">Transmembrane helix</keyword>
<dbReference type="PROSITE" id="PS01039">
    <property type="entry name" value="SBP_BACTERIAL_3"/>
    <property type="match status" value="1"/>
</dbReference>
<name>A0ABV2YGZ4_9ACTN</name>
<dbReference type="InterPro" id="IPR051455">
    <property type="entry name" value="Bact_solute-bind_prot3"/>
</dbReference>
<keyword evidence="5" id="KW-0472">Membrane</keyword>
<dbReference type="PANTHER" id="PTHR30085">
    <property type="entry name" value="AMINO ACID ABC TRANSPORTER PERMEASE"/>
    <property type="match status" value="1"/>
</dbReference>
<dbReference type="EMBL" id="JBEZUR010000014">
    <property type="protein sequence ID" value="MEU3554977.1"/>
    <property type="molecule type" value="Genomic_DNA"/>
</dbReference>
<feature type="region of interest" description="Disordered" evidence="4">
    <location>
        <begin position="1"/>
        <end position="28"/>
    </location>
</feature>
<comment type="caution">
    <text evidence="7">The sequence shown here is derived from an EMBL/GenBank/DDBJ whole genome shotgun (WGS) entry which is preliminary data.</text>
</comment>
<dbReference type="CDD" id="cd13690">
    <property type="entry name" value="PBP2_GluB"/>
    <property type="match status" value="1"/>
</dbReference>
<evidence type="ECO:0000313" key="8">
    <source>
        <dbReference type="Proteomes" id="UP001550850"/>
    </source>
</evidence>
<dbReference type="Gene3D" id="3.40.190.10">
    <property type="entry name" value="Periplasmic binding protein-like II"/>
    <property type="match status" value="2"/>
</dbReference>
<dbReference type="RefSeq" id="WP_245967651.1">
    <property type="nucleotide sequence ID" value="NZ_BEVZ01000005.1"/>
</dbReference>
<keyword evidence="5" id="KW-0812">Transmembrane</keyword>